<dbReference type="Gene3D" id="3.40.50.150">
    <property type="entry name" value="Vaccinia Virus protein VP39"/>
    <property type="match status" value="1"/>
</dbReference>
<evidence type="ECO:0000256" key="3">
    <source>
        <dbReference type="ARBA" id="ARBA00022691"/>
    </source>
</evidence>
<protein>
    <submittedName>
        <fullName evidence="5">Methyltransferase domain-containing protein</fullName>
    </submittedName>
</protein>
<reference evidence="5 6" key="1">
    <citation type="submission" date="2017-02" db="EMBL/GenBank/DDBJ databases">
        <authorList>
            <person name="Peterson S.W."/>
        </authorList>
    </citation>
    <scope>NUCLEOTIDE SEQUENCE [LARGE SCALE GENOMIC DNA]</scope>
    <source>
        <strain evidence="5 6">P15</strain>
    </source>
</reference>
<dbReference type="SUPFAM" id="SSF53335">
    <property type="entry name" value="S-adenosyl-L-methionine-dependent methyltransferases"/>
    <property type="match status" value="1"/>
</dbReference>
<name>A0A1T5J2T0_9GAMM</name>
<keyword evidence="2 5" id="KW-0808">Transferase</keyword>
<dbReference type="InterPro" id="IPR013216">
    <property type="entry name" value="Methyltransf_11"/>
</dbReference>
<dbReference type="PANTHER" id="PTHR43464">
    <property type="entry name" value="METHYLTRANSFERASE"/>
    <property type="match status" value="1"/>
</dbReference>
<dbReference type="GO" id="GO:0032259">
    <property type="term" value="P:methylation"/>
    <property type="evidence" value="ECO:0007669"/>
    <property type="project" value="UniProtKB-KW"/>
</dbReference>
<dbReference type="STRING" id="428993.SAMN06296058_0463"/>
<evidence type="ECO:0000259" key="4">
    <source>
        <dbReference type="Pfam" id="PF08241"/>
    </source>
</evidence>
<dbReference type="GO" id="GO:0008757">
    <property type="term" value="F:S-adenosylmethionine-dependent methyltransferase activity"/>
    <property type="evidence" value="ECO:0007669"/>
    <property type="project" value="InterPro"/>
</dbReference>
<accession>A0A1T5J2T0</accession>
<dbReference type="EMBL" id="FUZV01000001">
    <property type="protein sequence ID" value="SKC45528.1"/>
    <property type="molecule type" value="Genomic_DNA"/>
</dbReference>
<dbReference type="Proteomes" id="UP000190341">
    <property type="component" value="Unassembled WGS sequence"/>
</dbReference>
<evidence type="ECO:0000256" key="1">
    <source>
        <dbReference type="ARBA" id="ARBA00022603"/>
    </source>
</evidence>
<organism evidence="5 6">
    <name type="scientific">Pseudoxanthomonas indica</name>
    <dbReference type="NCBI Taxonomy" id="428993"/>
    <lineage>
        <taxon>Bacteria</taxon>
        <taxon>Pseudomonadati</taxon>
        <taxon>Pseudomonadota</taxon>
        <taxon>Gammaproteobacteria</taxon>
        <taxon>Lysobacterales</taxon>
        <taxon>Lysobacteraceae</taxon>
        <taxon>Pseudoxanthomonas</taxon>
    </lineage>
</organism>
<dbReference type="AlphaFoldDB" id="A0A1T5J2T0"/>
<keyword evidence="6" id="KW-1185">Reference proteome</keyword>
<dbReference type="InterPro" id="IPR029063">
    <property type="entry name" value="SAM-dependent_MTases_sf"/>
</dbReference>
<gene>
    <name evidence="5" type="ORF">SAMN06296058_0463</name>
</gene>
<proteinExistence type="predicted"/>
<dbReference type="CDD" id="cd02440">
    <property type="entry name" value="AdoMet_MTases"/>
    <property type="match status" value="1"/>
</dbReference>
<evidence type="ECO:0000313" key="5">
    <source>
        <dbReference type="EMBL" id="SKC45528.1"/>
    </source>
</evidence>
<dbReference type="PANTHER" id="PTHR43464:SF19">
    <property type="entry name" value="UBIQUINONE BIOSYNTHESIS O-METHYLTRANSFERASE, MITOCHONDRIAL"/>
    <property type="match status" value="1"/>
</dbReference>
<keyword evidence="3" id="KW-0949">S-adenosyl-L-methionine</keyword>
<evidence type="ECO:0000256" key="2">
    <source>
        <dbReference type="ARBA" id="ARBA00022679"/>
    </source>
</evidence>
<dbReference type="RefSeq" id="WP_176140755.1">
    <property type="nucleotide sequence ID" value="NZ_BMCL01000003.1"/>
</dbReference>
<feature type="domain" description="Methyltransferase type 11" evidence="4">
    <location>
        <begin position="73"/>
        <end position="178"/>
    </location>
</feature>
<evidence type="ECO:0000313" key="6">
    <source>
        <dbReference type="Proteomes" id="UP000190341"/>
    </source>
</evidence>
<sequence length="264" mass="29982">MDEPYRSQFIALIQGGAARRDIHDSHTNGEYDSDQDSHVSDRFLEREIGRVDMHASGLCRTLVDHVDRAERILDVGCGTGGTSVALALSSLGARQVIGIDADASTLQAARVRAQSYQLDPARLSFQHVPSGHALPFEDHSFDLVTCVSVLEFISTQRHRDHFIAELLRVLRPGGHLFLATPNPFVLHEYHSHRLFGDWRRNPGYPWSSPPWRLRRMLAGQERIPLARYRMLHHPRLRMVAAAAPLAQWAFPWQQLLTRKRLTAH</sequence>
<dbReference type="Pfam" id="PF08241">
    <property type="entry name" value="Methyltransf_11"/>
    <property type="match status" value="1"/>
</dbReference>
<keyword evidence="1 5" id="KW-0489">Methyltransferase</keyword>